<proteinExistence type="inferred from homology"/>
<protein>
    <recommendedName>
        <fullName evidence="6">Glutathione S-transferase</fullName>
    </recommendedName>
</protein>
<name>A0A7R9QRC8_9ACAR</name>
<dbReference type="AlphaFoldDB" id="A0A7R9QRC8"/>
<gene>
    <name evidence="4" type="ORF">ONB1V03_LOCUS10533</name>
</gene>
<dbReference type="GO" id="GO:0006749">
    <property type="term" value="P:glutathione metabolic process"/>
    <property type="evidence" value="ECO:0007669"/>
    <property type="project" value="TreeGrafter"/>
</dbReference>
<dbReference type="PANTHER" id="PTHR43968:SF6">
    <property type="entry name" value="GLUTATHIONE S-TRANSFERASE OMEGA"/>
    <property type="match status" value="1"/>
</dbReference>
<dbReference type="GO" id="GO:0004364">
    <property type="term" value="F:glutathione transferase activity"/>
    <property type="evidence" value="ECO:0007669"/>
    <property type="project" value="TreeGrafter"/>
</dbReference>
<dbReference type="InterPro" id="IPR010987">
    <property type="entry name" value="Glutathione-S-Trfase_C-like"/>
</dbReference>
<reference evidence="4" key="1">
    <citation type="submission" date="2020-11" db="EMBL/GenBank/DDBJ databases">
        <authorList>
            <person name="Tran Van P."/>
        </authorList>
    </citation>
    <scope>NUCLEOTIDE SEQUENCE</scope>
</reference>
<dbReference type="GO" id="GO:0005737">
    <property type="term" value="C:cytoplasm"/>
    <property type="evidence" value="ECO:0007669"/>
    <property type="project" value="TreeGrafter"/>
</dbReference>
<dbReference type="Gene3D" id="1.20.1050.10">
    <property type="match status" value="1"/>
</dbReference>
<dbReference type="Pfam" id="PF13409">
    <property type="entry name" value="GST_N_2"/>
    <property type="match status" value="1"/>
</dbReference>
<evidence type="ECO:0000259" key="2">
    <source>
        <dbReference type="PROSITE" id="PS50404"/>
    </source>
</evidence>
<dbReference type="GO" id="GO:0045174">
    <property type="term" value="F:glutathione dehydrogenase (ascorbate) activity"/>
    <property type="evidence" value="ECO:0007669"/>
    <property type="project" value="TreeGrafter"/>
</dbReference>
<dbReference type="PROSITE" id="PS50404">
    <property type="entry name" value="GST_NTER"/>
    <property type="match status" value="1"/>
</dbReference>
<keyword evidence="5" id="KW-1185">Reference proteome</keyword>
<dbReference type="Gene3D" id="3.40.30.10">
    <property type="entry name" value="Glutaredoxin"/>
    <property type="match status" value="1"/>
</dbReference>
<dbReference type="InterPro" id="IPR036249">
    <property type="entry name" value="Thioredoxin-like_sf"/>
</dbReference>
<dbReference type="EMBL" id="OC922034">
    <property type="protein sequence ID" value="CAD7653880.1"/>
    <property type="molecule type" value="Genomic_DNA"/>
</dbReference>
<evidence type="ECO:0000313" key="5">
    <source>
        <dbReference type="Proteomes" id="UP000728032"/>
    </source>
</evidence>
<evidence type="ECO:0000313" key="4">
    <source>
        <dbReference type="EMBL" id="CAD7653880.1"/>
    </source>
</evidence>
<evidence type="ECO:0000259" key="3">
    <source>
        <dbReference type="PROSITE" id="PS50405"/>
    </source>
</evidence>
<feature type="domain" description="GST C-terminal" evidence="3">
    <location>
        <begin position="9"/>
        <end position="144"/>
    </location>
</feature>
<organism evidence="4">
    <name type="scientific">Oppiella nova</name>
    <dbReference type="NCBI Taxonomy" id="334625"/>
    <lineage>
        <taxon>Eukaryota</taxon>
        <taxon>Metazoa</taxon>
        <taxon>Ecdysozoa</taxon>
        <taxon>Arthropoda</taxon>
        <taxon>Chelicerata</taxon>
        <taxon>Arachnida</taxon>
        <taxon>Acari</taxon>
        <taxon>Acariformes</taxon>
        <taxon>Sarcoptiformes</taxon>
        <taxon>Oribatida</taxon>
        <taxon>Brachypylina</taxon>
        <taxon>Oppioidea</taxon>
        <taxon>Oppiidae</taxon>
        <taxon>Oppiella</taxon>
    </lineage>
</organism>
<dbReference type="SFLD" id="SFLDS00019">
    <property type="entry name" value="Glutathione_Transferase_(cytos"/>
    <property type="match status" value="1"/>
</dbReference>
<dbReference type="InterPro" id="IPR036282">
    <property type="entry name" value="Glutathione-S-Trfase_C_sf"/>
</dbReference>
<dbReference type="InterPro" id="IPR004045">
    <property type="entry name" value="Glutathione_S-Trfase_N"/>
</dbReference>
<dbReference type="PANTHER" id="PTHR43968">
    <property type="match status" value="1"/>
</dbReference>
<evidence type="ECO:0008006" key="6">
    <source>
        <dbReference type="Google" id="ProtNLM"/>
    </source>
</evidence>
<dbReference type="InterPro" id="IPR050983">
    <property type="entry name" value="GST_Omega/HSP26"/>
</dbReference>
<evidence type="ECO:0000256" key="1">
    <source>
        <dbReference type="ARBA" id="ARBA00011067"/>
    </source>
</evidence>
<dbReference type="OrthoDB" id="6505778at2759"/>
<dbReference type="Proteomes" id="UP000728032">
    <property type="component" value="Unassembled WGS sequence"/>
</dbReference>
<dbReference type="PROSITE" id="PS50405">
    <property type="entry name" value="GST_CTER"/>
    <property type="match status" value="1"/>
</dbReference>
<feature type="non-terminal residue" evidence="4">
    <location>
        <position position="341"/>
    </location>
</feature>
<accession>A0A7R9QRC8</accession>
<dbReference type="EMBL" id="CAJPVJ010007209">
    <property type="protein sequence ID" value="CAG2171067.1"/>
    <property type="molecule type" value="Genomic_DNA"/>
</dbReference>
<dbReference type="InterPro" id="IPR040079">
    <property type="entry name" value="Glutathione_S-Trfase"/>
</dbReference>
<dbReference type="FunFam" id="3.40.30.10:FF:000123">
    <property type="entry name" value="Glutathione transferase o1"/>
    <property type="match status" value="1"/>
</dbReference>
<sequence length="341" mass="39432">GKRQLRSTDPYTRASDRVFIETINEYFVGLKYVFTEPDLTRVWDSTRAALKKANDLLAKRRAGAKYLSGAELPGLTDYMIAPLLHLLPLCVDLSGHKWDDYFRTELPELYDYRNTIEKDPTVHKLVVPYDEYIEIAKGRYKNPVPEGHPSYRVFIETINEYLVGLKLIMSQEKAKNYKQGDPYPPRVNPDVLRLYYRESSPYAQRVLMILNAKEIPHEVVNINIWAKPDWFMERAPLGQVPVIEFDQDNKVLFESLIIADFLDETIPGKRRLGSRDPFQWSVDRMFVETLNQATAVIPSIFTEPDLTRVWDTTREALKKGNDVLAKRRAGAKYLSGLDTNL</sequence>
<dbReference type="SUPFAM" id="SSF47616">
    <property type="entry name" value="GST C-terminal domain-like"/>
    <property type="match status" value="1"/>
</dbReference>
<comment type="similarity">
    <text evidence="1">Belongs to the GST superfamily. Omega family.</text>
</comment>
<feature type="domain" description="GST N-terminal" evidence="2">
    <location>
        <begin position="190"/>
        <end position="270"/>
    </location>
</feature>
<dbReference type="SUPFAM" id="SSF52833">
    <property type="entry name" value="Thioredoxin-like"/>
    <property type="match status" value="1"/>
</dbReference>